<reference evidence="3" key="1">
    <citation type="submission" date="2020-08" db="EMBL/GenBank/DDBJ databases">
        <title>Distribution of Beta-Lactamase Producing Gram-Negative Bacterial Isolates in Isabela River of Santo Domingo, Dominican Republic.</title>
        <authorList>
            <person name="Calderon V."/>
            <person name="Del Rosario C."/>
            <person name="Duarte A."/>
            <person name="Bonnelly R."/>
            <person name="Barauna R."/>
            <person name="Ramos R.T."/>
            <person name="Perdomo O.P."/>
            <person name="Rodriguez De Francisco L.E."/>
            <person name="Franco De Los Santos E.F."/>
        </authorList>
    </citation>
    <scope>NUCLEOTIDE SEQUENCE</scope>
    <source>
        <strain evidence="3">INTEC_BI4_1.1</strain>
    </source>
</reference>
<gene>
    <name evidence="3" type="ORF">H9R40_15220</name>
</gene>
<dbReference type="RefSeq" id="WP_187173876.1">
    <property type="nucleotide sequence ID" value="NZ_AP022498.1"/>
</dbReference>
<name>A0AAW3XKS2_9ENTR</name>
<dbReference type="Gene3D" id="2.160.20.10">
    <property type="entry name" value="Single-stranded right-handed beta-helix, Pectin lyase-like"/>
    <property type="match status" value="1"/>
</dbReference>
<accession>A0AAW3XKS2</accession>
<dbReference type="AlphaFoldDB" id="A0AAW3XKS2"/>
<evidence type="ECO:0000313" key="4">
    <source>
        <dbReference type="Proteomes" id="UP000613022"/>
    </source>
</evidence>
<dbReference type="SUPFAM" id="SSF51126">
    <property type="entry name" value="Pectin lyase-like"/>
    <property type="match status" value="1"/>
</dbReference>
<comment type="caution">
    <text evidence="3">The sequence shown here is derived from an EMBL/GenBank/DDBJ whole genome shotgun (WGS) entry which is preliminary data.</text>
</comment>
<evidence type="ECO:0000259" key="1">
    <source>
        <dbReference type="Pfam" id="PF12708"/>
    </source>
</evidence>
<dbReference type="Gene3D" id="2.10.10.80">
    <property type="match status" value="1"/>
</dbReference>
<protein>
    <recommendedName>
        <fullName evidence="5">Pectate lyase superfamily protein</fullName>
    </recommendedName>
</protein>
<sequence length="683" mass="73253">MTTQPTNLPVPSESPRDLKFNAGKIDEFATSLALQYIDRFGNAHYTIEGLRWLAQQAIAQFGWIPVESFQAGATLTLPNQILKDTASGEYYRWDGALPKVIPAGSTPATTGGTGVGAWVSVGDSALRSMLSNTSNAAYGDALVGVKQPFVGAGSRTQHDKNADYVNVRDFLAIGDFNTTTQTGTDNTAAFQAAIDYCKTSNRALYIPSGNYLINGNLTCDYAPAIFGDAGNGLLKVFTTHNPSPHLGACLTFGHTSGYGLSINPAKYTFGMTLRDFAIVATDAAKASGAGNKGLYLNNVGWTGVVDNINIEGMGGQGLTLAYIQDTHFQNCSVLRCGDLVTPAMDITAASNYIYWDNCHFEKCNWFLRNTTGVFLQFTNCHFESGDYNGALGPEFDKYYSSPSIQLGSGSNISFSSCIFVPASDAFLAASLGVALSATPYFMTFSGPNNSFVNCKWLAPREGISAVATLGTTAENTTFNQCMFIGLGAQRYAVDVFKGRFSLCTFSHNLATDTTGYRGININRGGCVDNCKFTYTGTVSTRRTVGYLINTGTDRYDAINVSGNTYPDTTIVNQYVHPGCNIKGEDGGVPYMVTLNASNPIDLSKYPPSVNFYLSAVIGIGDITNSPYGRRLGILPNIAGSTIESTTNVYPFGNTQYTASAGKMIEFRCIMDTSGNRKLYQTAG</sequence>
<feature type="domain" description="Tail spike TSP1/Gp66 N-terminal" evidence="2">
    <location>
        <begin position="67"/>
        <end position="123"/>
    </location>
</feature>
<evidence type="ECO:0000313" key="3">
    <source>
        <dbReference type="EMBL" id="MBC6324564.1"/>
    </source>
</evidence>
<dbReference type="InterPro" id="IPR024535">
    <property type="entry name" value="RHGA/B-epi-like_pectate_lyase"/>
</dbReference>
<dbReference type="Pfam" id="PF18668">
    <property type="entry name" value="Tail_spike_N"/>
    <property type="match status" value="1"/>
</dbReference>
<dbReference type="InterPro" id="IPR011050">
    <property type="entry name" value="Pectin_lyase_fold/virulence"/>
</dbReference>
<dbReference type="InterPro" id="IPR012334">
    <property type="entry name" value="Pectin_lyas_fold"/>
</dbReference>
<dbReference type="Pfam" id="PF12708">
    <property type="entry name" value="Pect-lyase_RHGA_epim"/>
    <property type="match status" value="1"/>
</dbReference>
<feature type="domain" description="Rhamnogalacturonase A/B/Epimerase-like pectate lyase" evidence="1">
    <location>
        <begin position="165"/>
        <end position="231"/>
    </location>
</feature>
<dbReference type="InterPro" id="IPR040775">
    <property type="entry name" value="Tail_spike_N"/>
</dbReference>
<organism evidence="3 4">
    <name type="scientific">Enterobacter kobei</name>
    <dbReference type="NCBI Taxonomy" id="208224"/>
    <lineage>
        <taxon>Bacteria</taxon>
        <taxon>Pseudomonadati</taxon>
        <taxon>Pseudomonadota</taxon>
        <taxon>Gammaproteobacteria</taxon>
        <taxon>Enterobacterales</taxon>
        <taxon>Enterobacteriaceae</taxon>
        <taxon>Enterobacter</taxon>
        <taxon>Enterobacter cloacae complex</taxon>
    </lineage>
</organism>
<evidence type="ECO:0000259" key="2">
    <source>
        <dbReference type="Pfam" id="PF18668"/>
    </source>
</evidence>
<proteinExistence type="predicted"/>
<evidence type="ECO:0008006" key="5">
    <source>
        <dbReference type="Google" id="ProtNLM"/>
    </source>
</evidence>
<dbReference type="Proteomes" id="UP000613022">
    <property type="component" value="Unassembled WGS sequence"/>
</dbReference>
<dbReference type="EMBL" id="JACSEP010000039">
    <property type="protein sequence ID" value="MBC6324564.1"/>
    <property type="molecule type" value="Genomic_DNA"/>
</dbReference>